<evidence type="ECO:0000256" key="3">
    <source>
        <dbReference type="ARBA" id="ARBA00022982"/>
    </source>
</evidence>
<dbReference type="SUPFAM" id="SSF52833">
    <property type="entry name" value="Thioredoxin-like"/>
    <property type="match status" value="1"/>
</dbReference>
<dbReference type="InterPro" id="IPR013766">
    <property type="entry name" value="Thioredoxin_domain"/>
</dbReference>
<dbReference type="PRINTS" id="PR00421">
    <property type="entry name" value="THIOREDOXIN"/>
</dbReference>
<dbReference type="PROSITE" id="PS00194">
    <property type="entry name" value="THIOREDOXIN_1"/>
    <property type="match status" value="1"/>
</dbReference>
<reference evidence="9 10" key="1">
    <citation type="submission" date="2022-03" db="EMBL/GenBank/DDBJ databases">
        <title>Novel taxa within the pig intestine.</title>
        <authorList>
            <person name="Wylensek D."/>
            <person name="Bishof K."/>
            <person name="Afrizal A."/>
            <person name="Clavel T."/>
        </authorList>
    </citation>
    <scope>NUCLEOTIDE SEQUENCE [LARGE SCALE GENOMIC DNA]</scope>
    <source>
        <strain evidence="9 10">CLA-KB-P66</strain>
    </source>
</reference>
<name>A0ABU4WIC4_9BACT</name>
<dbReference type="Pfam" id="PF00085">
    <property type="entry name" value="Thioredoxin"/>
    <property type="match status" value="1"/>
</dbReference>
<dbReference type="PANTHER" id="PTHR45663">
    <property type="entry name" value="GEO12009P1"/>
    <property type="match status" value="1"/>
</dbReference>
<dbReference type="RefSeq" id="WP_370397214.1">
    <property type="nucleotide sequence ID" value="NZ_JALBUT010000006.1"/>
</dbReference>
<evidence type="ECO:0000256" key="2">
    <source>
        <dbReference type="ARBA" id="ARBA00022448"/>
    </source>
</evidence>
<dbReference type="NCBIfam" id="TIGR01068">
    <property type="entry name" value="thioredoxin"/>
    <property type="match status" value="1"/>
</dbReference>
<evidence type="ECO:0000259" key="8">
    <source>
        <dbReference type="PROSITE" id="PS51352"/>
    </source>
</evidence>
<evidence type="ECO:0000313" key="10">
    <source>
        <dbReference type="Proteomes" id="UP001275932"/>
    </source>
</evidence>
<comment type="caution">
    <text evidence="9">The sequence shown here is derived from an EMBL/GenBank/DDBJ whole genome shotgun (WGS) entry which is preliminary data.</text>
</comment>
<organism evidence="9 10">
    <name type="scientific">Intestinicryptomonas porci</name>
    <dbReference type="NCBI Taxonomy" id="2926320"/>
    <lineage>
        <taxon>Bacteria</taxon>
        <taxon>Pseudomonadati</taxon>
        <taxon>Verrucomicrobiota</taxon>
        <taxon>Opitutia</taxon>
        <taxon>Opitutales</taxon>
        <taxon>Intestinicryptomonaceae</taxon>
        <taxon>Intestinicryptomonas</taxon>
    </lineage>
</organism>
<dbReference type="InterPro" id="IPR017937">
    <property type="entry name" value="Thioredoxin_CS"/>
</dbReference>
<accession>A0ABU4WIC4</accession>
<keyword evidence="10" id="KW-1185">Reference proteome</keyword>
<evidence type="ECO:0000256" key="6">
    <source>
        <dbReference type="NCBIfam" id="TIGR01068"/>
    </source>
</evidence>
<dbReference type="EMBL" id="JALBUT010000006">
    <property type="protein sequence ID" value="MDX8415766.1"/>
    <property type="molecule type" value="Genomic_DNA"/>
</dbReference>
<proteinExistence type="inferred from homology"/>
<evidence type="ECO:0000256" key="5">
    <source>
        <dbReference type="ARBA" id="ARBA00023284"/>
    </source>
</evidence>
<sequence>MALVHLNKSNFDETISANKVVLVDFWATWCGPCRMLAPILDQVAAEVPDVCIAKVDVDENQELAQRFNVASIPTLVYFKNGKVVEMSQGLTGKDAIKAVLAKLK</sequence>
<evidence type="ECO:0000256" key="1">
    <source>
        <dbReference type="ARBA" id="ARBA00008987"/>
    </source>
</evidence>
<dbReference type="Gene3D" id="3.40.30.10">
    <property type="entry name" value="Glutaredoxin"/>
    <property type="match status" value="1"/>
</dbReference>
<evidence type="ECO:0000256" key="7">
    <source>
        <dbReference type="PIRNR" id="PIRNR000077"/>
    </source>
</evidence>
<keyword evidence="5" id="KW-0676">Redox-active center</keyword>
<gene>
    <name evidence="9" type="primary">trxA</name>
    <name evidence="9" type="ORF">MOX91_06200</name>
</gene>
<keyword evidence="3" id="KW-0249">Electron transport</keyword>
<dbReference type="PIRSF" id="PIRSF000077">
    <property type="entry name" value="Thioredoxin"/>
    <property type="match status" value="1"/>
</dbReference>
<evidence type="ECO:0000313" key="9">
    <source>
        <dbReference type="EMBL" id="MDX8415766.1"/>
    </source>
</evidence>
<protein>
    <recommendedName>
        <fullName evidence="6 7">Thioredoxin</fullName>
    </recommendedName>
</protein>
<dbReference type="CDD" id="cd02947">
    <property type="entry name" value="TRX_family"/>
    <property type="match status" value="1"/>
</dbReference>
<dbReference type="Proteomes" id="UP001275932">
    <property type="component" value="Unassembled WGS sequence"/>
</dbReference>
<dbReference type="InterPro" id="IPR005746">
    <property type="entry name" value="Thioredoxin"/>
</dbReference>
<keyword evidence="2" id="KW-0813">Transport</keyword>
<dbReference type="PANTHER" id="PTHR45663:SF11">
    <property type="entry name" value="GEO12009P1"/>
    <property type="match status" value="1"/>
</dbReference>
<evidence type="ECO:0000256" key="4">
    <source>
        <dbReference type="ARBA" id="ARBA00023157"/>
    </source>
</evidence>
<dbReference type="InterPro" id="IPR036249">
    <property type="entry name" value="Thioredoxin-like_sf"/>
</dbReference>
<feature type="domain" description="Thioredoxin" evidence="8">
    <location>
        <begin position="1"/>
        <end position="104"/>
    </location>
</feature>
<comment type="similarity">
    <text evidence="1 7">Belongs to the thioredoxin family.</text>
</comment>
<keyword evidence="4" id="KW-1015">Disulfide bond</keyword>
<dbReference type="PROSITE" id="PS51352">
    <property type="entry name" value="THIOREDOXIN_2"/>
    <property type="match status" value="1"/>
</dbReference>